<dbReference type="SMART" id="SM00919">
    <property type="entry name" value="Malic_M"/>
    <property type="match status" value="1"/>
</dbReference>
<dbReference type="STRING" id="1882918.BCY86_03415"/>
<dbReference type="SMART" id="SM01274">
    <property type="entry name" value="malic"/>
    <property type="match status" value="1"/>
</dbReference>
<dbReference type="PANTHER" id="PTHR23406:SF34">
    <property type="entry name" value="NAD-DEPENDENT MALIC ENZYME, MITOCHONDRIAL"/>
    <property type="match status" value="1"/>
</dbReference>
<dbReference type="AlphaFoldDB" id="A0A1L6MWA9"/>
<dbReference type="GO" id="GO:0046872">
    <property type="term" value="F:metal ion binding"/>
    <property type="evidence" value="ECO:0007669"/>
    <property type="project" value="UniProtKB-KW"/>
</dbReference>
<dbReference type="InterPro" id="IPR012301">
    <property type="entry name" value="Malic_N_dom"/>
</dbReference>
<evidence type="ECO:0000259" key="10">
    <source>
        <dbReference type="SMART" id="SM00919"/>
    </source>
</evidence>
<dbReference type="Gene3D" id="3.40.50.720">
    <property type="entry name" value="NAD(P)-binding Rossmann-like Domain"/>
    <property type="match status" value="1"/>
</dbReference>
<dbReference type="PANTHER" id="PTHR23406">
    <property type="entry name" value="MALIC ENZYME-RELATED"/>
    <property type="match status" value="1"/>
</dbReference>
<evidence type="ECO:0000313" key="13">
    <source>
        <dbReference type="Proteomes" id="UP000185544"/>
    </source>
</evidence>
<evidence type="ECO:0000256" key="9">
    <source>
        <dbReference type="RuleBase" id="RU003427"/>
    </source>
</evidence>
<evidence type="ECO:0000256" key="1">
    <source>
        <dbReference type="ARBA" id="ARBA00001936"/>
    </source>
</evidence>
<dbReference type="SUPFAM" id="SSF53223">
    <property type="entry name" value="Aminoacid dehydrogenase-like, N-terminal domain"/>
    <property type="match status" value="1"/>
</dbReference>
<comment type="similarity">
    <text evidence="2 9">Belongs to the malic enzymes family.</text>
</comment>
<evidence type="ECO:0000259" key="11">
    <source>
        <dbReference type="SMART" id="SM01274"/>
    </source>
</evidence>
<reference evidence="12 13" key="1">
    <citation type="submission" date="2016-08" db="EMBL/GenBank/DDBJ databases">
        <title>Identification and validation of antigenic proteins from Pajaroellobacter abortibovis using de-novo genome sequence assembly and reverse vaccinology.</title>
        <authorList>
            <person name="Welly B.T."/>
            <person name="Miller M.R."/>
            <person name="Stott J.L."/>
            <person name="Blanchard M.T."/>
            <person name="Islas-Trejo A.D."/>
            <person name="O'Rourke S.M."/>
            <person name="Young A.E."/>
            <person name="Medrano J.F."/>
            <person name="Van Eenennaam A.L."/>
        </authorList>
    </citation>
    <scope>NUCLEOTIDE SEQUENCE [LARGE SCALE GENOMIC DNA]</scope>
    <source>
        <strain evidence="12 13">BTF92-0548A/99-0131</strain>
    </source>
</reference>
<dbReference type="Proteomes" id="UP000185544">
    <property type="component" value="Chromosome"/>
</dbReference>
<dbReference type="InterPro" id="IPR046346">
    <property type="entry name" value="Aminoacid_DH-like_N_sf"/>
</dbReference>
<protein>
    <submittedName>
        <fullName evidence="12">NAD-dependent malic enzyme</fullName>
    </submittedName>
</protein>
<feature type="domain" description="Malic enzyme N-terminal" evidence="11">
    <location>
        <begin position="89"/>
        <end position="269"/>
    </location>
</feature>
<evidence type="ECO:0000256" key="6">
    <source>
        <dbReference type="PIRSR" id="PIRSR000106-1"/>
    </source>
</evidence>
<feature type="binding site" evidence="8">
    <location>
        <position position="254"/>
    </location>
    <ligand>
        <name>a divalent metal cation</name>
        <dbReference type="ChEBI" id="CHEBI:60240"/>
    </ligand>
</feature>
<dbReference type="OrthoDB" id="3314528at2"/>
<dbReference type="PIRSF" id="PIRSF000106">
    <property type="entry name" value="ME"/>
    <property type="match status" value="1"/>
</dbReference>
<accession>A0A1L6MWA9</accession>
<feature type="domain" description="Malic enzyme NAD-binding" evidence="10">
    <location>
        <begin position="279"/>
        <end position="536"/>
    </location>
</feature>
<evidence type="ECO:0000256" key="5">
    <source>
        <dbReference type="ARBA" id="ARBA00023027"/>
    </source>
</evidence>
<evidence type="ECO:0000256" key="2">
    <source>
        <dbReference type="ARBA" id="ARBA00008785"/>
    </source>
</evidence>
<comment type="cofactor">
    <cofactor evidence="1">
        <name>Mn(2+)</name>
        <dbReference type="ChEBI" id="CHEBI:29035"/>
    </cofactor>
</comment>
<evidence type="ECO:0000256" key="3">
    <source>
        <dbReference type="ARBA" id="ARBA00022723"/>
    </source>
</evidence>
<dbReference type="InterPro" id="IPR001891">
    <property type="entry name" value="Malic_OxRdtase"/>
</dbReference>
<dbReference type="InterPro" id="IPR012302">
    <property type="entry name" value="Malic_NAD-bd"/>
</dbReference>
<keyword evidence="13" id="KW-1185">Reference proteome</keyword>
<dbReference type="EMBL" id="CP016908">
    <property type="protein sequence ID" value="APR99830.1"/>
    <property type="molecule type" value="Genomic_DNA"/>
</dbReference>
<feature type="active site" description="Proton donor" evidence="6">
    <location>
        <position position="112"/>
    </location>
</feature>
<evidence type="ECO:0000256" key="7">
    <source>
        <dbReference type="PIRSR" id="PIRSR000106-2"/>
    </source>
</evidence>
<dbReference type="NCBIfam" id="NF010052">
    <property type="entry name" value="PRK13529.1"/>
    <property type="match status" value="1"/>
</dbReference>
<dbReference type="SUPFAM" id="SSF51735">
    <property type="entry name" value="NAD(P)-binding Rossmann-fold domains"/>
    <property type="match status" value="1"/>
</dbReference>
<dbReference type="InterPro" id="IPR015884">
    <property type="entry name" value="Malic_enzyme_CS"/>
</dbReference>
<dbReference type="InterPro" id="IPR036291">
    <property type="entry name" value="NAD(P)-bd_dom_sf"/>
</dbReference>
<evidence type="ECO:0000256" key="4">
    <source>
        <dbReference type="ARBA" id="ARBA00023002"/>
    </source>
</evidence>
<dbReference type="KEGG" id="pabo:BCY86_03415"/>
<feature type="binding site" evidence="7">
    <location>
        <position position="425"/>
    </location>
    <ligand>
        <name>(S)-malate</name>
        <dbReference type="ChEBI" id="CHEBI:15589"/>
    </ligand>
</feature>
<dbReference type="Pfam" id="PF00390">
    <property type="entry name" value="malic"/>
    <property type="match status" value="1"/>
</dbReference>
<evidence type="ECO:0000256" key="8">
    <source>
        <dbReference type="PIRSR" id="PIRSR000106-3"/>
    </source>
</evidence>
<keyword evidence="5" id="KW-0520">NAD</keyword>
<feature type="binding site" evidence="8">
    <location>
        <position position="255"/>
    </location>
    <ligand>
        <name>a divalent metal cation</name>
        <dbReference type="ChEBI" id="CHEBI:60240"/>
    </ligand>
</feature>
<dbReference type="Pfam" id="PF03949">
    <property type="entry name" value="Malic_M"/>
    <property type="match status" value="1"/>
</dbReference>
<sequence length="574" mass="63080">MQPLTPFIFLKNDEPTPSLATTLEGHSILLNPLLNKGTAFTLEERADLKLVGFLPPTPMTLEQQIEISYGEFQRCSSPIHQYMFLRALQERNEVLYFSLLERHLEEMLPIIYTPTIGDVIQRFSSLCIHSRGLSLSPHNIQEVEALIQNYPLQDIRMVVVTDSSAILGIGDQGYGGINITIGKLALYTVAGGMNPFHTLPVGLDVGTNRADLLNNSLYIGTRTKRLTGSSYSDFLDRFVEAIHKQHPQAVIQWEDFAKEVAFSVLERYRKTLPSFNDDIQGTGAVALAGVLSACRIRGEKLQDQWIVIHGAGAGGIGVAWAFKEGMKKEGLTEEKARARIFVTDSQGLLTTDRKMEAYKIPYAQDPAILKGWRFQNQIPNLIETLGNSQATILIGLSGQGGAFSERVVQTMLAHTKQPIIFPLSNPTSASEAAPDSLLKWTQGNALIATGSPFPPVSLNGISKKIGQGNNAFIFPGLGLGTSLSKAAEVTDSMVLAAAYALHEYTQSSYTLRLYPSISELQQVSMHVTVRVIEQAIRDGVSLLDAAACNNLPEYVRSHFWRAGYLPIKSIKHSP</sequence>
<dbReference type="GO" id="GO:0016616">
    <property type="term" value="F:oxidoreductase activity, acting on the CH-OH group of donors, NAD or NADP as acceptor"/>
    <property type="evidence" value="ECO:0007669"/>
    <property type="project" value="InterPro"/>
</dbReference>
<proteinExistence type="inferred from homology"/>
<dbReference type="InterPro" id="IPR037062">
    <property type="entry name" value="Malic_N_dom_sf"/>
</dbReference>
<dbReference type="PROSITE" id="PS00331">
    <property type="entry name" value="MALIC_ENZYMES"/>
    <property type="match status" value="1"/>
</dbReference>
<feature type="active site" description="Proton acceptor" evidence="6">
    <location>
        <position position="183"/>
    </location>
</feature>
<dbReference type="RefSeq" id="WP_075276480.1">
    <property type="nucleotide sequence ID" value="NZ_CP016908.1"/>
</dbReference>
<dbReference type="GO" id="GO:0006108">
    <property type="term" value="P:malate metabolic process"/>
    <property type="evidence" value="ECO:0007669"/>
    <property type="project" value="TreeGrafter"/>
</dbReference>
<feature type="binding site" evidence="7">
    <location>
        <position position="469"/>
    </location>
    <ligand>
        <name>(S)-malate</name>
        <dbReference type="ChEBI" id="CHEBI:15589"/>
    </ligand>
</feature>
<dbReference type="PRINTS" id="PR00072">
    <property type="entry name" value="MALOXRDTASE"/>
</dbReference>
<dbReference type="GO" id="GO:0051287">
    <property type="term" value="F:NAD binding"/>
    <property type="evidence" value="ECO:0007669"/>
    <property type="project" value="InterPro"/>
</dbReference>
<organism evidence="12 13">
    <name type="scientific">Pajaroellobacter abortibovis</name>
    <dbReference type="NCBI Taxonomy" id="1882918"/>
    <lineage>
        <taxon>Bacteria</taxon>
        <taxon>Pseudomonadati</taxon>
        <taxon>Myxococcota</taxon>
        <taxon>Polyangia</taxon>
        <taxon>Polyangiales</taxon>
        <taxon>Polyangiaceae</taxon>
    </lineage>
</organism>
<gene>
    <name evidence="12" type="ORF">BCY86_03415</name>
</gene>
<dbReference type="Gene3D" id="3.40.50.10380">
    <property type="entry name" value="Malic enzyme, N-terminal domain"/>
    <property type="match status" value="1"/>
</dbReference>
<keyword evidence="3 8" id="KW-0479">Metal-binding</keyword>
<comment type="cofactor">
    <cofactor evidence="8">
        <name>Mg(2+)</name>
        <dbReference type="ChEBI" id="CHEBI:18420"/>
    </cofactor>
    <cofactor evidence="8">
        <name>Mn(2+)</name>
        <dbReference type="ChEBI" id="CHEBI:29035"/>
    </cofactor>
    <text evidence="8">Divalent metal cations. Prefers magnesium or manganese.</text>
</comment>
<keyword evidence="4" id="KW-0560">Oxidoreductase</keyword>
<feature type="binding site" evidence="8">
    <location>
        <position position="278"/>
    </location>
    <ligand>
        <name>a divalent metal cation</name>
        <dbReference type="ChEBI" id="CHEBI:60240"/>
    </ligand>
</feature>
<evidence type="ECO:0000313" key="12">
    <source>
        <dbReference type="EMBL" id="APR99830.1"/>
    </source>
</evidence>
<dbReference type="GO" id="GO:0004470">
    <property type="term" value="F:malic enzyme activity"/>
    <property type="evidence" value="ECO:0007669"/>
    <property type="project" value="InterPro"/>
</dbReference>
<name>A0A1L6MWA9_9BACT</name>